<protein>
    <submittedName>
        <fullName evidence="1">Uncharacterized protein</fullName>
    </submittedName>
</protein>
<gene>
    <name evidence="1" type="ORF">S01H4_17583</name>
</gene>
<evidence type="ECO:0000313" key="1">
    <source>
        <dbReference type="EMBL" id="GAG62947.1"/>
    </source>
</evidence>
<feature type="non-terminal residue" evidence="1">
    <location>
        <position position="118"/>
    </location>
</feature>
<name>X0ZYJ9_9ZZZZ</name>
<dbReference type="EMBL" id="BART01007757">
    <property type="protein sequence ID" value="GAG62947.1"/>
    <property type="molecule type" value="Genomic_DNA"/>
</dbReference>
<comment type="caution">
    <text evidence="1">The sequence shown here is derived from an EMBL/GenBank/DDBJ whole genome shotgun (WGS) entry which is preliminary data.</text>
</comment>
<dbReference type="AlphaFoldDB" id="X0ZYJ9"/>
<sequence length="118" mass="14377">MHLLLSKVRLSIQNDYNGYTSGDVNIQRLFSLYINMKNYNKSYDVLQYMKKYYTTEQKIINGKTVAYFYKYILVNYHVSSNRFLDEDVLLYFMETTDEKITEMLYMNIYNLRLYENTK</sequence>
<proteinExistence type="predicted"/>
<reference evidence="1" key="1">
    <citation type="journal article" date="2014" name="Front. Microbiol.">
        <title>High frequency of phylogenetically diverse reductive dehalogenase-homologous genes in deep subseafloor sedimentary metagenomes.</title>
        <authorList>
            <person name="Kawai M."/>
            <person name="Futagami T."/>
            <person name="Toyoda A."/>
            <person name="Takaki Y."/>
            <person name="Nishi S."/>
            <person name="Hori S."/>
            <person name="Arai W."/>
            <person name="Tsubouchi T."/>
            <person name="Morono Y."/>
            <person name="Uchiyama I."/>
            <person name="Ito T."/>
            <person name="Fujiyama A."/>
            <person name="Inagaki F."/>
            <person name="Takami H."/>
        </authorList>
    </citation>
    <scope>NUCLEOTIDE SEQUENCE</scope>
    <source>
        <strain evidence="1">Expedition CK06-06</strain>
    </source>
</reference>
<organism evidence="1">
    <name type="scientific">marine sediment metagenome</name>
    <dbReference type="NCBI Taxonomy" id="412755"/>
    <lineage>
        <taxon>unclassified sequences</taxon>
        <taxon>metagenomes</taxon>
        <taxon>ecological metagenomes</taxon>
    </lineage>
</organism>
<accession>X0ZYJ9</accession>